<evidence type="ECO:0000313" key="2">
    <source>
        <dbReference type="Proteomes" id="UP000183245"/>
    </source>
</evidence>
<dbReference type="InterPro" id="IPR014718">
    <property type="entry name" value="GH-type_carb-bd"/>
</dbReference>
<dbReference type="GO" id="GO:0003824">
    <property type="term" value="F:catalytic activity"/>
    <property type="evidence" value="ECO:0007669"/>
    <property type="project" value="InterPro"/>
</dbReference>
<dbReference type="GO" id="GO:0005975">
    <property type="term" value="P:carbohydrate metabolic process"/>
    <property type="evidence" value="ECO:0007669"/>
    <property type="project" value="InterPro"/>
</dbReference>
<dbReference type="GO" id="GO:0030246">
    <property type="term" value="F:carbohydrate binding"/>
    <property type="evidence" value="ECO:0007669"/>
    <property type="project" value="InterPro"/>
</dbReference>
<organism evidence="1 2">
    <name type="scientific">Candidatus Wirthbacteria bacterium CG2_30_54_11</name>
    <dbReference type="NCBI Taxonomy" id="1817892"/>
    <lineage>
        <taxon>Bacteria</taxon>
        <taxon>Candidatus Wirthbacteria</taxon>
    </lineage>
</organism>
<reference evidence="1 2" key="1">
    <citation type="journal article" date="2016" name="Environ. Microbiol.">
        <title>Genomic resolution of a cold subsurface aquifer community provides metabolic insights for novel microbes adapted to high CO concentrations.</title>
        <authorList>
            <person name="Probst A.J."/>
            <person name="Castelle C.J."/>
            <person name="Singh A."/>
            <person name="Brown C.T."/>
            <person name="Anantharaman K."/>
            <person name="Sharon I."/>
            <person name="Hug L.A."/>
            <person name="Burstein D."/>
            <person name="Emerson J.B."/>
            <person name="Thomas B.C."/>
            <person name="Banfield J.F."/>
        </authorList>
    </citation>
    <scope>NUCLEOTIDE SEQUENCE [LARGE SCALE GENOMIC DNA]</scope>
    <source>
        <strain evidence="1">CG2_30_54_11</strain>
    </source>
</reference>
<name>A0A1J5IP24_9BACT</name>
<gene>
    <name evidence="1" type="ORF">AUK40_06545</name>
</gene>
<feature type="non-terminal residue" evidence="1">
    <location>
        <position position="1"/>
    </location>
</feature>
<sequence length="239" mass="27177">PSVSACKFDFEGYHLTVGDHGDFWQKHFQVDDCSRSSHSSSSYAEAASEDKSLRAQSKEFTLTVCYSLEGSQLFRHYTVTNRTQVPLPFLFADHLLFPVDEWDGLEIMAPVEGQYRVESSFADKLGRRGDQVEFPRRRVPPFADKLFASLVAAETKEYSGGWKVCRDGQELWVTLSSRELAFLGYWHTEGGWHDQYNFGLELTSSPHDDLQQAVADGSAWILPPGERRSWAIRLEVSLE</sequence>
<dbReference type="Proteomes" id="UP000183245">
    <property type="component" value="Unassembled WGS sequence"/>
</dbReference>
<evidence type="ECO:0000313" key="1">
    <source>
        <dbReference type="EMBL" id="OIP94927.1"/>
    </source>
</evidence>
<proteinExistence type="predicted"/>
<dbReference type="EMBL" id="MNZT01000121">
    <property type="protein sequence ID" value="OIP94927.1"/>
    <property type="molecule type" value="Genomic_DNA"/>
</dbReference>
<dbReference type="InterPro" id="IPR011013">
    <property type="entry name" value="Gal_mutarotase_sf_dom"/>
</dbReference>
<accession>A0A1J5IP24</accession>
<dbReference type="Gene3D" id="2.70.98.10">
    <property type="match status" value="1"/>
</dbReference>
<dbReference type="STRING" id="1817892.AUK40_06545"/>
<dbReference type="AlphaFoldDB" id="A0A1J5IP24"/>
<dbReference type="SUPFAM" id="SSF74650">
    <property type="entry name" value="Galactose mutarotase-like"/>
    <property type="match status" value="1"/>
</dbReference>
<comment type="caution">
    <text evidence="1">The sequence shown here is derived from an EMBL/GenBank/DDBJ whole genome shotgun (WGS) entry which is preliminary data.</text>
</comment>
<protein>
    <submittedName>
        <fullName evidence="1">Uncharacterized protein</fullName>
    </submittedName>
</protein>